<feature type="region of interest" description="Disordered" evidence="1">
    <location>
        <begin position="357"/>
        <end position="427"/>
    </location>
</feature>
<proteinExistence type="predicted"/>
<dbReference type="GO" id="GO:0006891">
    <property type="term" value="P:intra-Golgi vesicle-mediated transport"/>
    <property type="evidence" value="ECO:0007669"/>
    <property type="project" value="InterPro"/>
</dbReference>
<keyword evidence="3" id="KW-1185">Reference proteome</keyword>
<protein>
    <submittedName>
        <fullName evidence="2">Uncharacterized protein</fullName>
    </submittedName>
</protein>
<evidence type="ECO:0000313" key="3">
    <source>
        <dbReference type="Proteomes" id="UP000245942"/>
    </source>
</evidence>
<dbReference type="Proteomes" id="UP000245942">
    <property type="component" value="Unassembled WGS sequence"/>
</dbReference>
<organism evidence="2 3">
    <name type="scientific">Pseudomicrostroma glucosiphilum</name>
    <dbReference type="NCBI Taxonomy" id="1684307"/>
    <lineage>
        <taxon>Eukaryota</taxon>
        <taxon>Fungi</taxon>
        <taxon>Dikarya</taxon>
        <taxon>Basidiomycota</taxon>
        <taxon>Ustilaginomycotina</taxon>
        <taxon>Exobasidiomycetes</taxon>
        <taxon>Microstromatales</taxon>
        <taxon>Microstromatales incertae sedis</taxon>
        <taxon>Pseudomicrostroma</taxon>
    </lineage>
</organism>
<feature type="compositionally biased region" description="Low complexity" evidence="1">
    <location>
        <begin position="137"/>
        <end position="150"/>
    </location>
</feature>
<evidence type="ECO:0000313" key="2">
    <source>
        <dbReference type="EMBL" id="PWN20189.1"/>
    </source>
</evidence>
<feature type="region of interest" description="Disordered" evidence="1">
    <location>
        <begin position="184"/>
        <end position="235"/>
    </location>
</feature>
<feature type="compositionally biased region" description="Acidic residues" evidence="1">
    <location>
        <begin position="376"/>
        <end position="387"/>
    </location>
</feature>
<accession>A0A316U4K1</accession>
<sequence length="1134" mass="120527">MPSNAEAASLLASLFSHSHLAINVPECSTSQPSPVASSSRGSSRSIAFYDEILTLTLHLELPPTAALPPPGKGWASYPLPVQIDELETDDWEERTEQARATRLALLVLLNNLHIDLRGAYATPRSALPPGSSPIPPTSAATSSHSSAIPANQRPTPSTERRDAAYSEPSLPGDEVPFYNVAWLGNKAPPEPVNKERTAVDRVAERRKRERKQQVTAGQSSREQDEEDPVATSFASWDQREERWRIEWSVKVPVVYARHRHPHPALVLTSSVSLRLSPSSSYLTALSSSLSGISSYLRPAEDSSWADHDLLTTLSSGPVYPDESPSQRAARAASALAKLPLSRLPSKVLGTRLVTPERSARDVGLKLTSAHPLPSMTDEDEDEGEGDVTDGSSSSSSRSSSAASWASSGNSKGSSTTHASSIARSRDLSEEGLMYNTLPRIRTGQGSASDAKEGDTIKTLTRSVRCALDVRSAVGVRMRTTIVPSLDTRAFLRGAHDLNREGADDEEATEEDVSSSVGRALVLCVEIDNTSDSGLLFHVDSCDLDITVPGIGNSGSLTRLEKNRYHASATLLSGADRKGFGTAAGQGPFQLAQGEQRNLLYVVQFSLTAEGRETAEPLSGRTDAAASVASPWPWSASKPPATLEEPSRNVAIVLHGRPLLLDGHGKEPLSVTPDFSSTWNCTLDMASLQEDLRRRMAAEMPSEEVLTSAAVAPASGSGASGVTATAIGGSARHSASALASALRQDDANARANAAHAAQARPGAERSASSRFLPTPTSAAFGRLSPIGLGTPKSSPQPSLISLPPYGNSGQDQAVTSLASPASSSSSRVRPSGTGLLAQARMRAATLRIDEQPIASPIASSAFRTSSGDFAVSRDVARRTDHAGSDMGAIKASTDVGSGVADWVTLRRLVTPDGPRARVRSAAFATPTNAAHRAASRGVNNHGQAGVQGGSFIVPFRLDRDLSWQKRDGLLLNTRIRPAFEDPREGNGHMHEIEDDEGEGSGPAKTGKLPFSISHMGSFHVEVLLTNRTDVMKTYILHWAESPTLASEEVVKDKLMDAETARRRYDAFLARVKSSAVVPLENYVSVGPILPGASELALLPMMALMRGRHSIGDLLISDQVSGEERVLRGAATVVIE</sequence>
<feature type="compositionally biased region" description="Low complexity" evidence="1">
    <location>
        <begin position="390"/>
        <end position="414"/>
    </location>
</feature>
<dbReference type="AlphaFoldDB" id="A0A316U4K1"/>
<feature type="compositionally biased region" description="Low complexity" evidence="1">
    <location>
        <begin position="813"/>
        <end position="833"/>
    </location>
</feature>
<feature type="region of interest" description="Disordered" evidence="1">
    <location>
        <begin position="125"/>
        <end position="170"/>
    </location>
</feature>
<dbReference type="PANTHER" id="PTHR28159:SF1">
    <property type="entry name" value="TRAFFICKING PROTEIN PARTICLE COMPLEX II-SPECIFIC SUBUNIT 65"/>
    <property type="match status" value="1"/>
</dbReference>
<feature type="region of interest" description="Disordered" evidence="1">
    <location>
        <begin position="748"/>
        <end position="833"/>
    </location>
</feature>
<evidence type="ECO:0000256" key="1">
    <source>
        <dbReference type="SAM" id="MobiDB-lite"/>
    </source>
</evidence>
<feature type="compositionally biased region" description="Basic and acidic residues" evidence="1">
    <location>
        <begin position="978"/>
        <end position="990"/>
    </location>
</feature>
<feature type="compositionally biased region" description="Basic and acidic residues" evidence="1">
    <location>
        <begin position="192"/>
        <end position="203"/>
    </location>
</feature>
<dbReference type="OrthoDB" id="24630at2759"/>
<feature type="compositionally biased region" description="Polar residues" evidence="1">
    <location>
        <begin position="765"/>
        <end position="776"/>
    </location>
</feature>
<dbReference type="EMBL" id="KZ819328">
    <property type="protein sequence ID" value="PWN20189.1"/>
    <property type="molecule type" value="Genomic_DNA"/>
</dbReference>
<name>A0A316U4K1_9BASI</name>
<dbReference type="PANTHER" id="PTHR28159">
    <property type="entry name" value="TRAFFICKING PROTEIN PARTICLE COMPLEX II-SPECIFIC SUBUNIT 65"/>
    <property type="match status" value="1"/>
</dbReference>
<dbReference type="InterPro" id="IPR024662">
    <property type="entry name" value="Trs65"/>
</dbReference>
<reference evidence="2 3" key="1">
    <citation type="journal article" date="2018" name="Mol. Biol. Evol.">
        <title>Broad Genomic Sampling Reveals a Smut Pathogenic Ancestry of the Fungal Clade Ustilaginomycotina.</title>
        <authorList>
            <person name="Kijpornyongpan T."/>
            <person name="Mondo S.J."/>
            <person name="Barry K."/>
            <person name="Sandor L."/>
            <person name="Lee J."/>
            <person name="Lipzen A."/>
            <person name="Pangilinan J."/>
            <person name="LaButti K."/>
            <person name="Hainaut M."/>
            <person name="Henrissat B."/>
            <person name="Grigoriev I.V."/>
            <person name="Spatafora J.W."/>
            <person name="Aime M.C."/>
        </authorList>
    </citation>
    <scope>NUCLEOTIDE SEQUENCE [LARGE SCALE GENOMIC DNA]</scope>
    <source>
        <strain evidence="2 3">MCA 4718</strain>
    </source>
</reference>
<feature type="compositionally biased region" description="Low complexity" evidence="1">
    <location>
        <begin position="748"/>
        <end position="758"/>
    </location>
</feature>
<feature type="region of interest" description="Disordered" evidence="1">
    <location>
        <begin position="978"/>
        <end position="1003"/>
    </location>
</feature>
<gene>
    <name evidence="2" type="ORF">BCV69DRAFT_299335</name>
</gene>
<dbReference type="GO" id="GO:1990071">
    <property type="term" value="C:TRAPPII protein complex"/>
    <property type="evidence" value="ECO:0007669"/>
    <property type="project" value="InterPro"/>
</dbReference>
<dbReference type="RefSeq" id="XP_025347349.1">
    <property type="nucleotide sequence ID" value="XM_025494318.1"/>
</dbReference>
<dbReference type="GeneID" id="37016052"/>
<dbReference type="GO" id="GO:0005802">
    <property type="term" value="C:trans-Golgi network"/>
    <property type="evidence" value="ECO:0007669"/>
    <property type="project" value="TreeGrafter"/>
</dbReference>
<feature type="compositionally biased region" description="Low complexity" evidence="1">
    <location>
        <begin position="790"/>
        <end position="803"/>
    </location>
</feature>